<dbReference type="Gene3D" id="1.10.510.10">
    <property type="entry name" value="Transferase(Phosphotransferase) domain 1"/>
    <property type="match status" value="1"/>
</dbReference>
<accession>A0AAN8WWB7</accession>
<sequence length="69" mass="8070">MNLINNSNFQPLADVMKHVEKGYRMEAPDCCPPEVYQLMKEAWDADCNLRPTFHETYKRLAQLQQLTLA</sequence>
<dbReference type="PANTHER" id="PTHR24416:SF631">
    <property type="entry name" value="SERINE_THREONINE_TYROSINE KINASE 1"/>
    <property type="match status" value="1"/>
</dbReference>
<dbReference type="InterPro" id="IPR050122">
    <property type="entry name" value="RTK"/>
</dbReference>
<organism evidence="2 3">
    <name type="scientific">Halocaridina rubra</name>
    <name type="common">Hawaiian red shrimp</name>
    <dbReference type="NCBI Taxonomy" id="373956"/>
    <lineage>
        <taxon>Eukaryota</taxon>
        <taxon>Metazoa</taxon>
        <taxon>Ecdysozoa</taxon>
        <taxon>Arthropoda</taxon>
        <taxon>Crustacea</taxon>
        <taxon>Multicrustacea</taxon>
        <taxon>Malacostraca</taxon>
        <taxon>Eumalacostraca</taxon>
        <taxon>Eucarida</taxon>
        <taxon>Decapoda</taxon>
        <taxon>Pleocyemata</taxon>
        <taxon>Caridea</taxon>
        <taxon>Atyoidea</taxon>
        <taxon>Atyidae</taxon>
        <taxon>Halocaridina</taxon>
    </lineage>
</organism>
<evidence type="ECO:0000259" key="1">
    <source>
        <dbReference type="Pfam" id="PF07714"/>
    </source>
</evidence>
<dbReference type="Pfam" id="PF07714">
    <property type="entry name" value="PK_Tyr_Ser-Thr"/>
    <property type="match status" value="1"/>
</dbReference>
<feature type="domain" description="Serine-threonine/tyrosine-protein kinase catalytic" evidence="1">
    <location>
        <begin position="12"/>
        <end position="60"/>
    </location>
</feature>
<gene>
    <name evidence="2" type="ORF">SK128_004381</name>
</gene>
<name>A0AAN8WWB7_HALRR</name>
<dbReference type="Proteomes" id="UP001381693">
    <property type="component" value="Unassembled WGS sequence"/>
</dbReference>
<dbReference type="AlphaFoldDB" id="A0AAN8WWB7"/>
<evidence type="ECO:0000313" key="3">
    <source>
        <dbReference type="Proteomes" id="UP001381693"/>
    </source>
</evidence>
<protein>
    <recommendedName>
        <fullName evidence="1">Serine-threonine/tyrosine-protein kinase catalytic domain-containing protein</fullName>
    </recommendedName>
</protein>
<keyword evidence="3" id="KW-1185">Reference proteome</keyword>
<dbReference type="GO" id="GO:0007169">
    <property type="term" value="P:cell surface receptor protein tyrosine kinase signaling pathway"/>
    <property type="evidence" value="ECO:0007669"/>
    <property type="project" value="TreeGrafter"/>
</dbReference>
<reference evidence="2 3" key="1">
    <citation type="submission" date="2023-11" db="EMBL/GenBank/DDBJ databases">
        <title>Halocaridina rubra genome assembly.</title>
        <authorList>
            <person name="Smith C."/>
        </authorList>
    </citation>
    <scope>NUCLEOTIDE SEQUENCE [LARGE SCALE GENOMIC DNA]</scope>
    <source>
        <strain evidence="2">EP-1</strain>
        <tissue evidence="2">Whole</tissue>
    </source>
</reference>
<dbReference type="EMBL" id="JAXCGZ010017985">
    <property type="protein sequence ID" value="KAK7067594.1"/>
    <property type="molecule type" value="Genomic_DNA"/>
</dbReference>
<dbReference type="InterPro" id="IPR001245">
    <property type="entry name" value="Ser-Thr/Tyr_kinase_cat_dom"/>
</dbReference>
<dbReference type="GO" id="GO:0005886">
    <property type="term" value="C:plasma membrane"/>
    <property type="evidence" value="ECO:0007669"/>
    <property type="project" value="TreeGrafter"/>
</dbReference>
<dbReference type="GO" id="GO:0043235">
    <property type="term" value="C:receptor complex"/>
    <property type="evidence" value="ECO:0007669"/>
    <property type="project" value="TreeGrafter"/>
</dbReference>
<proteinExistence type="predicted"/>
<dbReference type="PANTHER" id="PTHR24416">
    <property type="entry name" value="TYROSINE-PROTEIN KINASE RECEPTOR"/>
    <property type="match status" value="1"/>
</dbReference>
<evidence type="ECO:0000313" key="2">
    <source>
        <dbReference type="EMBL" id="KAK7067594.1"/>
    </source>
</evidence>
<dbReference type="InterPro" id="IPR011009">
    <property type="entry name" value="Kinase-like_dom_sf"/>
</dbReference>
<dbReference type="GO" id="GO:0004714">
    <property type="term" value="F:transmembrane receptor protein tyrosine kinase activity"/>
    <property type="evidence" value="ECO:0007669"/>
    <property type="project" value="TreeGrafter"/>
</dbReference>
<dbReference type="SUPFAM" id="SSF56112">
    <property type="entry name" value="Protein kinase-like (PK-like)"/>
    <property type="match status" value="1"/>
</dbReference>
<comment type="caution">
    <text evidence="2">The sequence shown here is derived from an EMBL/GenBank/DDBJ whole genome shotgun (WGS) entry which is preliminary data.</text>
</comment>